<reference evidence="2 3" key="1">
    <citation type="submission" date="2019-04" db="EMBL/GenBank/DDBJ databases">
        <title>Draft genome sequence of Gemmobacter aestuarii sp. nov.</title>
        <authorList>
            <person name="Hameed A."/>
            <person name="Lin S.-Y."/>
            <person name="Shahina M."/>
            <person name="Lai W.-A."/>
            <person name="Young C.-C."/>
        </authorList>
    </citation>
    <scope>NUCLEOTIDE SEQUENCE [LARGE SCALE GENOMIC DNA]</scope>
    <source>
        <strain evidence="2 3">CC-PW-75</strain>
    </source>
</reference>
<dbReference type="RefSeq" id="WP_136393313.1">
    <property type="nucleotide sequence ID" value="NZ_SSND01000001.1"/>
</dbReference>
<dbReference type="EMBL" id="SSND01000001">
    <property type="protein sequence ID" value="THD84935.1"/>
    <property type="molecule type" value="Genomic_DNA"/>
</dbReference>
<evidence type="ECO:0000313" key="3">
    <source>
        <dbReference type="Proteomes" id="UP000309450"/>
    </source>
</evidence>
<dbReference type="InterPro" id="IPR014914">
    <property type="entry name" value="RES_dom"/>
</dbReference>
<dbReference type="AlphaFoldDB" id="A0A4S3MSU8"/>
<organism evidence="2 3">
    <name type="scientific">Aliigemmobacter aestuarii</name>
    <dbReference type="NCBI Taxonomy" id="1445661"/>
    <lineage>
        <taxon>Bacteria</taxon>
        <taxon>Pseudomonadati</taxon>
        <taxon>Pseudomonadota</taxon>
        <taxon>Alphaproteobacteria</taxon>
        <taxon>Rhodobacterales</taxon>
        <taxon>Paracoccaceae</taxon>
        <taxon>Aliigemmobacter</taxon>
    </lineage>
</organism>
<keyword evidence="3" id="KW-1185">Reference proteome</keyword>
<dbReference type="OrthoDB" id="648213at2"/>
<dbReference type="Proteomes" id="UP000309450">
    <property type="component" value="Unassembled WGS sequence"/>
</dbReference>
<gene>
    <name evidence="2" type="ORF">E7811_04215</name>
</gene>
<comment type="caution">
    <text evidence="2">The sequence shown here is derived from an EMBL/GenBank/DDBJ whole genome shotgun (WGS) entry which is preliminary data.</text>
</comment>
<proteinExistence type="predicted"/>
<accession>A0A4S3MSU8</accession>
<evidence type="ECO:0000259" key="1">
    <source>
        <dbReference type="Pfam" id="PF08808"/>
    </source>
</evidence>
<name>A0A4S3MSU8_9RHOB</name>
<evidence type="ECO:0000313" key="2">
    <source>
        <dbReference type="EMBL" id="THD84935.1"/>
    </source>
</evidence>
<protein>
    <submittedName>
        <fullName evidence="2">RES domain-containing protein</fullName>
    </submittedName>
</protein>
<dbReference type="Pfam" id="PF08808">
    <property type="entry name" value="RES"/>
    <property type="match status" value="1"/>
</dbReference>
<feature type="domain" description="RES" evidence="1">
    <location>
        <begin position="12"/>
        <end position="164"/>
    </location>
</feature>
<sequence length="168" mass="18458">MPPAGTALSGRFWRIVAEHRLDHVLDGATSAEGRFHRDGQRAIYLSPSPRDAAFAIAPYLRPGDPPRLSVPLFLERARLADLRDGDTCAALGLRGDETAIPWLPERAKGLPATTWRASDAARATDHDGIIYAARSAPERWHLVLFRWNMPGAPELRRDGAPLPFVPAP</sequence>